<dbReference type="Proteomes" id="UP000256321">
    <property type="component" value="Unassembled WGS sequence"/>
</dbReference>
<dbReference type="GO" id="GO:0016788">
    <property type="term" value="F:hydrolase activity, acting on ester bonds"/>
    <property type="evidence" value="ECO:0007669"/>
    <property type="project" value="UniProtKB-ARBA"/>
</dbReference>
<organism evidence="5 6">
    <name type="scientific">Parabacteroides acidifaciens</name>
    <dbReference type="NCBI Taxonomy" id="2290935"/>
    <lineage>
        <taxon>Bacteria</taxon>
        <taxon>Pseudomonadati</taxon>
        <taxon>Bacteroidota</taxon>
        <taxon>Bacteroidia</taxon>
        <taxon>Bacteroidales</taxon>
        <taxon>Tannerellaceae</taxon>
        <taxon>Parabacteroides</taxon>
    </lineage>
</organism>
<keyword evidence="7" id="KW-1185">Reference proteome</keyword>
<evidence type="ECO:0000256" key="2">
    <source>
        <dbReference type="SAM" id="SignalP"/>
    </source>
</evidence>
<feature type="signal peptide" evidence="2">
    <location>
        <begin position="1"/>
        <end position="19"/>
    </location>
</feature>
<evidence type="ECO:0000313" key="6">
    <source>
        <dbReference type="Proteomes" id="UP000256321"/>
    </source>
</evidence>
<comment type="caution">
    <text evidence="5">The sequence shown here is derived from an EMBL/GenBank/DDBJ whole genome shotgun (WGS) entry which is preliminary data.</text>
</comment>
<sequence length="223" mass="26401">MKRIVLFCILLCHCFYLSAQYERAAQWEEKIQELRDKNSKEGIKQGCVLFIGSSTFTRWGDTQKYFPNSVVVNRAFGGSMMCDQIYFFDEIVKPFSPRQIVIYEGDNDLNETSTTPVQFMEDVICMSRLIHYHYPKCQILLVSIKPCPARVKSFDKYKEANNLMREYAALYDYIDFVSVWDKFVDKNDRPIMKYFMDDQIHITPDAYLLFKEVMEDKLLKKIN</sequence>
<dbReference type="InterPro" id="IPR013830">
    <property type="entry name" value="SGNH_hydro"/>
</dbReference>
<evidence type="ECO:0000313" key="5">
    <source>
        <dbReference type="EMBL" id="RDU48852.1"/>
    </source>
</evidence>
<name>A0A3D8HDY4_9BACT</name>
<dbReference type="Gene3D" id="3.40.50.1110">
    <property type="entry name" value="SGNH hydrolase"/>
    <property type="match status" value="1"/>
</dbReference>
<dbReference type="RefSeq" id="WP_115499944.1">
    <property type="nucleotide sequence ID" value="NZ_JACRTI010000028.1"/>
</dbReference>
<keyword evidence="1" id="KW-0175">Coiled coil</keyword>
<reference evidence="5 6" key="1">
    <citation type="submission" date="2018-07" db="EMBL/GenBank/DDBJ databases">
        <title>Parabacteroides acidifaciens nov. sp., isolated from human feces.</title>
        <authorList>
            <person name="Wang Y.J."/>
        </authorList>
    </citation>
    <scope>NUCLEOTIDE SEQUENCE [LARGE SCALE GENOMIC DNA]</scope>
    <source>
        <strain evidence="5 6">426-9</strain>
    </source>
</reference>
<feature type="domain" description="SGNH hydrolase-type esterase" evidence="3">
    <location>
        <begin position="63"/>
        <end position="207"/>
    </location>
</feature>
<dbReference type="Pfam" id="PF13472">
    <property type="entry name" value="Lipase_GDSL_2"/>
    <property type="match status" value="1"/>
</dbReference>
<evidence type="ECO:0000256" key="1">
    <source>
        <dbReference type="SAM" id="Coils"/>
    </source>
</evidence>
<gene>
    <name evidence="5" type="ORF">DWU89_12370</name>
    <name evidence="4" type="ORF">H8784_12050</name>
</gene>
<dbReference type="EMBL" id="QREV01000028">
    <property type="protein sequence ID" value="RDU48852.1"/>
    <property type="molecule type" value="Genomic_DNA"/>
</dbReference>
<feature type="chain" id="PRO_5017823406" evidence="2">
    <location>
        <begin position="20"/>
        <end position="223"/>
    </location>
</feature>
<reference evidence="4 7" key="2">
    <citation type="submission" date="2020-08" db="EMBL/GenBank/DDBJ databases">
        <title>Genome public.</title>
        <authorList>
            <person name="Liu C."/>
            <person name="Sun Q."/>
        </authorList>
    </citation>
    <scope>NUCLEOTIDE SEQUENCE [LARGE SCALE GENOMIC DNA]</scope>
    <source>
        <strain evidence="4 7">426_9</strain>
    </source>
</reference>
<dbReference type="Proteomes" id="UP000629596">
    <property type="component" value="Unassembled WGS sequence"/>
</dbReference>
<dbReference type="EMBL" id="JACRTI010000028">
    <property type="protein sequence ID" value="MBC8602441.1"/>
    <property type="molecule type" value="Genomic_DNA"/>
</dbReference>
<dbReference type="AlphaFoldDB" id="A0A3D8HDY4"/>
<keyword evidence="2" id="KW-0732">Signal</keyword>
<dbReference type="SUPFAM" id="SSF52266">
    <property type="entry name" value="SGNH hydrolase"/>
    <property type="match status" value="1"/>
</dbReference>
<dbReference type="InterPro" id="IPR036514">
    <property type="entry name" value="SGNH_hydro_sf"/>
</dbReference>
<accession>A0A3D8HDY4</accession>
<evidence type="ECO:0000313" key="4">
    <source>
        <dbReference type="EMBL" id="MBC8602441.1"/>
    </source>
</evidence>
<feature type="coiled-coil region" evidence="1">
    <location>
        <begin position="17"/>
        <end position="44"/>
    </location>
</feature>
<evidence type="ECO:0000313" key="7">
    <source>
        <dbReference type="Proteomes" id="UP000629596"/>
    </source>
</evidence>
<keyword evidence="5" id="KW-0378">Hydrolase</keyword>
<proteinExistence type="predicted"/>
<evidence type="ECO:0000259" key="3">
    <source>
        <dbReference type="Pfam" id="PF13472"/>
    </source>
</evidence>
<protein>
    <submittedName>
        <fullName evidence="5">Acetylhydrolase</fullName>
    </submittedName>
</protein>